<proteinExistence type="predicted"/>
<reference evidence="1 2" key="1">
    <citation type="submission" date="2021-03" db="EMBL/GenBank/DDBJ databases">
        <authorList>
            <person name="Peeters C."/>
        </authorList>
    </citation>
    <scope>NUCLEOTIDE SEQUENCE [LARGE SCALE GENOMIC DNA]</scope>
    <source>
        <strain evidence="1 2">LMG 26411</strain>
    </source>
</reference>
<dbReference type="InterPro" id="IPR012441">
    <property type="entry name" value="DUF1643"/>
</dbReference>
<organism evidence="1 2">
    <name type="scientific">Cupriavidus numazuensis</name>
    <dbReference type="NCBI Taxonomy" id="221992"/>
    <lineage>
        <taxon>Bacteria</taxon>
        <taxon>Pseudomonadati</taxon>
        <taxon>Pseudomonadota</taxon>
        <taxon>Betaproteobacteria</taxon>
        <taxon>Burkholderiales</taxon>
        <taxon>Burkholderiaceae</taxon>
        <taxon>Cupriavidus</taxon>
    </lineage>
</organism>
<evidence type="ECO:0000313" key="1">
    <source>
        <dbReference type="EMBL" id="CAG2159278.1"/>
    </source>
</evidence>
<evidence type="ECO:0000313" key="2">
    <source>
        <dbReference type="Proteomes" id="UP000672657"/>
    </source>
</evidence>
<protein>
    <recommendedName>
        <fullName evidence="3">DUF1643 domain-containing protein</fullName>
    </recommendedName>
</protein>
<dbReference type="EMBL" id="CAJPVI010000057">
    <property type="protein sequence ID" value="CAG2159278.1"/>
    <property type="molecule type" value="Genomic_DNA"/>
</dbReference>
<name>A0ABM8TSG6_9BURK</name>
<dbReference type="Proteomes" id="UP000672657">
    <property type="component" value="Unassembled WGS sequence"/>
</dbReference>
<comment type="caution">
    <text evidence="1">The sequence shown here is derived from an EMBL/GenBank/DDBJ whole genome shotgun (WGS) entry which is preliminary data.</text>
</comment>
<sequence>MSDGYVKSATISNCGTYRYHLAREWSTDKPMLFVMLNPSTADAGEDDPTIRKCLGFATRNGCGSIQVVNLFAYRATYPRDLKRAGYPVGPKNLATIRRAALDVAARGGLVVCAWGSNGRGLAMVAIVKALLRDAGVKLHALDLLADGTPGHPLPLAYTCQLLELPND</sequence>
<evidence type="ECO:0008006" key="3">
    <source>
        <dbReference type="Google" id="ProtNLM"/>
    </source>
</evidence>
<dbReference type="Pfam" id="PF07799">
    <property type="entry name" value="DUF1643"/>
    <property type="match status" value="1"/>
</dbReference>
<dbReference type="RefSeq" id="WP_211957402.1">
    <property type="nucleotide sequence ID" value="NZ_CAJPVI010000057.1"/>
</dbReference>
<accession>A0ABM8TSG6</accession>
<gene>
    <name evidence="1" type="ORF">LMG26411_06579</name>
</gene>
<keyword evidence="2" id="KW-1185">Reference proteome</keyword>